<comment type="miscellaneous">
    <text evidence="6">In the reaction, the free carboxyl group of octanoic acid is attached via an amide linkage to the epsilon-amino group of a specific lysine residue of lipoyl domains of lipoate-dependent enzymes.</text>
</comment>
<dbReference type="NCBIfam" id="NF010925">
    <property type="entry name" value="PRK14345.1"/>
    <property type="match status" value="1"/>
</dbReference>
<evidence type="ECO:0000256" key="5">
    <source>
        <dbReference type="ARBA" id="ARBA00024732"/>
    </source>
</evidence>
<feature type="active site" description="Acyl-thioester intermediate" evidence="6">
    <location>
        <position position="185"/>
    </location>
</feature>
<dbReference type="Pfam" id="PF21948">
    <property type="entry name" value="LplA-B_cat"/>
    <property type="match status" value="1"/>
</dbReference>
<dbReference type="InterPro" id="IPR004143">
    <property type="entry name" value="BPL_LPL_catalytic"/>
</dbReference>
<dbReference type="CDD" id="cd16444">
    <property type="entry name" value="LipB"/>
    <property type="match status" value="1"/>
</dbReference>
<proteinExistence type="inferred from homology"/>
<evidence type="ECO:0000256" key="7">
    <source>
        <dbReference type="PIRNR" id="PIRNR016262"/>
    </source>
</evidence>
<feature type="binding site" evidence="6">
    <location>
        <begin position="167"/>
        <end position="169"/>
    </location>
    <ligand>
        <name>substrate</name>
    </ligand>
</feature>
<dbReference type="InterPro" id="IPR000544">
    <property type="entry name" value="Octanoyltransferase"/>
</dbReference>
<keyword evidence="2 6" id="KW-0963">Cytoplasm</keyword>
<dbReference type="PROSITE" id="PS01313">
    <property type="entry name" value="LIPB"/>
    <property type="match status" value="1"/>
</dbReference>
<evidence type="ECO:0000256" key="6">
    <source>
        <dbReference type="HAMAP-Rule" id="MF_00013"/>
    </source>
</evidence>
<feature type="site" description="Lowers pKa of active site Cys" evidence="6">
    <location>
        <position position="151"/>
    </location>
</feature>
<keyword evidence="10" id="KW-1185">Reference proteome</keyword>
<keyword evidence="3 6" id="KW-0808">Transferase</keyword>
<dbReference type="PANTHER" id="PTHR10993:SF12">
    <property type="entry name" value="OCTANOYLTRANSFERASE"/>
    <property type="match status" value="1"/>
</dbReference>
<feature type="binding site" evidence="6">
    <location>
        <begin position="154"/>
        <end position="156"/>
    </location>
    <ligand>
        <name>substrate</name>
    </ligand>
</feature>
<dbReference type="Proteomes" id="UP000636891">
    <property type="component" value="Unassembled WGS sequence"/>
</dbReference>
<comment type="similarity">
    <text evidence="6 7">Belongs to the LipB family.</text>
</comment>
<feature type="domain" description="BPL/LPL catalytic" evidence="8">
    <location>
        <begin position="37"/>
        <end position="224"/>
    </location>
</feature>
<comment type="caution">
    <text evidence="9">The sequence shown here is derived from an EMBL/GenBank/DDBJ whole genome shotgun (WGS) entry which is preliminary data.</text>
</comment>
<dbReference type="EC" id="2.3.1.181" evidence="6 7"/>
<keyword evidence="4 6" id="KW-0012">Acyltransferase</keyword>
<reference evidence="9 10" key="1">
    <citation type="submission" date="2020-08" db="EMBL/GenBank/DDBJ databases">
        <title>Genome public.</title>
        <authorList>
            <person name="Liu C."/>
            <person name="Sun Q."/>
        </authorList>
    </citation>
    <scope>NUCLEOTIDE SEQUENCE [LARGE SCALE GENOMIC DNA]</scope>
    <source>
        <strain evidence="9 10">New-7</strain>
    </source>
</reference>
<dbReference type="PANTHER" id="PTHR10993">
    <property type="entry name" value="OCTANOYLTRANSFERASE"/>
    <property type="match status" value="1"/>
</dbReference>
<feature type="binding site" evidence="6">
    <location>
        <begin position="82"/>
        <end position="89"/>
    </location>
    <ligand>
        <name>substrate</name>
    </ligand>
</feature>
<name>A0ABR7CL85_9BACT</name>
<comment type="catalytic activity">
    <reaction evidence="6 7">
        <text>octanoyl-[ACP] + L-lysyl-[protein] = N(6)-octanoyl-L-lysyl-[protein] + holo-[ACP] + H(+)</text>
        <dbReference type="Rhea" id="RHEA:17665"/>
        <dbReference type="Rhea" id="RHEA-COMP:9636"/>
        <dbReference type="Rhea" id="RHEA-COMP:9685"/>
        <dbReference type="Rhea" id="RHEA-COMP:9752"/>
        <dbReference type="Rhea" id="RHEA-COMP:9928"/>
        <dbReference type="ChEBI" id="CHEBI:15378"/>
        <dbReference type="ChEBI" id="CHEBI:29969"/>
        <dbReference type="ChEBI" id="CHEBI:64479"/>
        <dbReference type="ChEBI" id="CHEBI:78463"/>
        <dbReference type="ChEBI" id="CHEBI:78809"/>
        <dbReference type="EC" id="2.3.1.181"/>
    </reaction>
</comment>
<dbReference type="Gene3D" id="3.30.930.10">
    <property type="entry name" value="Bira Bifunctional Protein, Domain 2"/>
    <property type="match status" value="1"/>
</dbReference>
<evidence type="ECO:0000256" key="4">
    <source>
        <dbReference type="ARBA" id="ARBA00023315"/>
    </source>
</evidence>
<accession>A0ABR7CL85</accession>
<comment type="subcellular location">
    <subcellularLocation>
        <location evidence="6">Cytoplasm</location>
    </subcellularLocation>
</comment>
<evidence type="ECO:0000313" key="10">
    <source>
        <dbReference type="Proteomes" id="UP000636891"/>
    </source>
</evidence>
<organism evidence="9 10">
    <name type="scientific">Alistipes hominis</name>
    <dbReference type="NCBI Taxonomy" id="2763015"/>
    <lineage>
        <taxon>Bacteria</taxon>
        <taxon>Pseudomonadati</taxon>
        <taxon>Bacteroidota</taxon>
        <taxon>Bacteroidia</taxon>
        <taxon>Bacteroidales</taxon>
        <taxon>Rikenellaceae</taxon>
        <taxon>Alistipes</taxon>
    </lineage>
</organism>
<comment type="function">
    <text evidence="5 6 7">Catalyzes the transfer of endogenously produced octanoic acid from octanoyl-acyl-carrier-protein onto the lipoyl domains of lipoate-dependent enzymes. Lipoyl-ACP can also act as a substrate although octanoyl-ACP is likely to be the physiological substrate.</text>
</comment>
<evidence type="ECO:0000313" key="9">
    <source>
        <dbReference type="EMBL" id="MBC5616412.1"/>
    </source>
</evidence>
<evidence type="ECO:0000256" key="3">
    <source>
        <dbReference type="ARBA" id="ARBA00022679"/>
    </source>
</evidence>
<comment type="pathway">
    <text evidence="1 6 7">Protein modification; protein lipoylation via endogenous pathway; protein N(6)-(lipoyl)lysine from octanoyl-[acyl-carrier-protein]: step 1/2.</text>
</comment>
<dbReference type="PROSITE" id="PS51733">
    <property type="entry name" value="BPL_LPL_CATALYTIC"/>
    <property type="match status" value="1"/>
</dbReference>
<dbReference type="PIRSF" id="PIRSF016262">
    <property type="entry name" value="LPLase"/>
    <property type="match status" value="1"/>
</dbReference>
<dbReference type="EMBL" id="JACOOK010000002">
    <property type="protein sequence ID" value="MBC5616412.1"/>
    <property type="molecule type" value="Genomic_DNA"/>
</dbReference>
<sequence length="225" mass="25019">METVTSKYVGRTEYSAAWEEQKRFFNALLDAKRNGGGQAEQVLLFVEHPHVYTLGKSGHASNLLVDDGFLKRIGATYFQTDRGGDITYHGLGQLVGYPILDLERLGTNLKDYIWTIEESVIRTIAEYGIAGGRLAGATGVWIEGDSPRARKICAIGVKASRYVTMHGFALNVTTDLRYFSYINPCGFVDKGVTSIEKETGMRPTLEEVARKFAAHFGQLLRCEVR</sequence>
<gene>
    <name evidence="6 9" type="primary">lipB</name>
    <name evidence="9" type="ORF">H8S08_05175</name>
</gene>
<evidence type="ECO:0000256" key="2">
    <source>
        <dbReference type="ARBA" id="ARBA00022490"/>
    </source>
</evidence>
<dbReference type="SUPFAM" id="SSF55681">
    <property type="entry name" value="Class II aaRS and biotin synthetases"/>
    <property type="match status" value="1"/>
</dbReference>
<evidence type="ECO:0000256" key="1">
    <source>
        <dbReference type="ARBA" id="ARBA00004821"/>
    </source>
</evidence>
<dbReference type="InterPro" id="IPR020605">
    <property type="entry name" value="Octanoyltransferase_CS"/>
</dbReference>
<dbReference type="InterPro" id="IPR045864">
    <property type="entry name" value="aa-tRNA-synth_II/BPL/LPL"/>
</dbReference>
<protein>
    <recommendedName>
        <fullName evidence="6 7">Octanoyltransferase</fullName>
        <ecNumber evidence="6 7">2.3.1.181</ecNumber>
    </recommendedName>
    <alternativeName>
        <fullName evidence="6">Lipoate-protein ligase B</fullName>
    </alternativeName>
    <alternativeName>
        <fullName evidence="6">Lipoyl/octanoyl transferase</fullName>
    </alternativeName>
    <alternativeName>
        <fullName evidence="6">Octanoyl-[acyl-carrier-protein]-protein N-octanoyltransferase</fullName>
    </alternativeName>
</protein>
<dbReference type="NCBIfam" id="TIGR00214">
    <property type="entry name" value="lipB"/>
    <property type="match status" value="1"/>
</dbReference>
<dbReference type="RefSeq" id="WP_101573615.1">
    <property type="nucleotide sequence ID" value="NZ_JACOOK010000002.1"/>
</dbReference>
<evidence type="ECO:0000259" key="8">
    <source>
        <dbReference type="PROSITE" id="PS51733"/>
    </source>
</evidence>
<dbReference type="GO" id="GO:0016740">
    <property type="term" value="F:transferase activity"/>
    <property type="evidence" value="ECO:0007669"/>
    <property type="project" value="UniProtKB-KW"/>
</dbReference>
<dbReference type="HAMAP" id="MF_00013">
    <property type="entry name" value="LipB"/>
    <property type="match status" value="1"/>
</dbReference>